<keyword evidence="2" id="KW-1133">Transmembrane helix</keyword>
<dbReference type="SUPFAM" id="SSF53098">
    <property type="entry name" value="Ribonuclease H-like"/>
    <property type="match status" value="1"/>
</dbReference>
<keyword evidence="2" id="KW-0472">Membrane</keyword>
<evidence type="ECO:0000313" key="4">
    <source>
        <dbReference type="EMBL" id="CAJ1962173.1"/>
    </source>
</evidence>
<accession>A0AAD2G4Q7</accession>
<dbReference type="InterPro" id="IPR013103">
    <property type="entry name" value="RVT_2"/>
</dbReference>
<keyword evidence="2" id="KW-0812">Transmembrane</keyword>
<feature type="region of interest" description="Disordered" evidence="1">
    <location>
        <begin position="370"/>
        <end position="397"/>
    </location>
</feature>
<dbReference type="PROSITE" id="PS50007">
    <property type="entry name" value="PIPLC_X_DOMAIN"/>
    <property type="match status" value="1"/>
</dbReference>
<proteinExistence type="predicted"/>
<gene>
    <name evidence="4" type="ORF">CYCCA115_LOCUS19561</name>
</gene>
<feature type="domain" description="Integrase catalytic" evidence="3">
    <location>
        <begin position="1154"/>
        <end position="1336"/>
    </location>
</feature>
<comment type="caution">
    <text evidence="4">The sequence shown here is derived from an EMBL/GenBank/DDBJ whole genome shotgun (WGS) entry which is preliminary data.</text>
</comment>
<dbReference type="CDD" id="cd09272">
    <property type="entry name" value="RNase_HI_RT_Ty1"/>
    <property type="match status" value="1"/>
</dbReference>
<dbReference type="SUPFAM" id="SSF56672">
    <property type="entry name" value="DNA/RNA polymerases"/>
    <property type="match status" value="1"/>
</dbReference>
<evidence type="ECO:0000259" key="3">
    <source>
        <dbReference type="PROSITE" id="PS50994"/>
    </source>
</evidence>
<protein>
    <recommendedName>
        <fullName evidence="3">Integrase catalytic domain-containing protein</fullName>
    </recommendedName>
</protein>
<dbReference type="GO" id="GO:0015074">
    <property type="term" value="P:DNA integration"/>
    <property type="evidence" value="ECO:0007669"/>
    <property type="project" value="InterPro"/>
</dbReference>
<dbReference type="InterPro" id="IPR001584">
    <property type="entry name" value="Integrase_cat-core"/>
</dbReference>
<feature type="compositionally biased region" description="Polar residues" evidence="1">
    <location>
        <begin position="1602"/>
        <end position="1613"/>
    </location>
</feature>
<evidence type="ECO:0000256" key="1">
    <source>
        <dbReference type="SAM" id="MobiDB-lite"/>
    </source>
</evidence>
<sequence>MSSTSGGTPSTGTLPSYITKPTCGGITTVGPNEYEIYTGGKPDDTRSGLDSSAPTERVYPGQTRPISGYRSMKSQTYRTTFEGTTKISKTSQQTKLKRDLHQHFVENGLDSITYLPDANGATTSVILSADSFSQETALAAYKTMLPKYDKYCIANDKDAAKYLLNAVDDDLKDTIELFHTESDGFIAVWFSLLANITDNNIDRKKSLEDEIKSITVSQFPQQNLKSMVAKLKPICDELDAMESYEPDNSIHMLDNFSYAGSGTDPSNPHTMRFRSKIITLRDKLDDAITTCRNMSKATRDTHLKGQGLHYTQLLKTISDIYVKLEHNKTWPPSMTPLDSRTPAALNMAALKDSLSPSVAAQFEAYILQQSKGRQPPDEDKKSTNPKHVPPTPSMTPTETIEGIKHYVQDIKGVKNNWCGRCRRWTPTHWTWMHGRKPDDKPTPVTPASTESHLLINKQDSSGSDDDTSLETNLASSGFKYVFYHMELPRPTPAKISERISSPEILDEAPSSSIMDKSYLWSYLWYTFQVAILGFSLFGALLCTTTTIDALPGLSALSAFFQDIPRLVDTYTFTWHAIAPLLWYLIYSLLFIGPDRFAAPTPVPRHIRRQIQRHLFRESRRKPRGIQKPSFRHPRYQPSRADCIRRFHATTTFFPSSFHTVSEGENGEIPVYRRHIHVSYTRPQARTRPTKFSLRSKWKSPMERKLRQWMLDYSFRSYHKKRIQKLRQRAKQHEKLRQRAKQHEKAMKETRKEQANAESIRLQQLRSQRTSELLLQGSLDPILPPFDVWDTDSWDNYTTPPDDYCVESSTCQECSLSDDESTNYSTNSSTSHASTSDETTANPPSIIHLYPVMIGSSVAEYANDHLFLTDHCAKDLEPAFPVIWDSGASVCVSPHLDDFVGPLGPPPCSSTKGVGGPVEVKGTGNVKWTFRTTDNSFRTIILPAVHIPTATQRLLSTSSLCQKYPNETLTQNADGMILSGEVPITRAVQASIDNSNNLPTSWSFRHVTKPINDNTTSDDATVCANNISSDQSSPTPTDCCLKRSSSTRPSHHATMQAAISEVCNHNINLNNGDREWLKWHQRLGHRSFALIRYIMGAGTLAKSQRARALHTQVSKRVECPKCAACCYAKAKRRSPPKLRRSQGHIKDIPSTLRDNTLYPGQEVSVDHLVSSVPGRTYEGFGKGHKSTMFKGSALFVDNATGYTYTHHQRSLNTHDTLRGKEAFEANCRDLGVVVQRYRSDNAAVFHSHEYKLHLESFSQTQKYAGVGQHHANGIVEKSIQDIQSTARTMLVHLAIHWPEQADLALWPMAIDHAVFLHNHLPDQTTGLSPMDKFSRQRWPHSKYHDIHVFGCPTYVLDKKLADGKTIPKFKPRSERHVYLGFSPFHASTVPLVLNPRTGSITPQFNCVFDDWFATIATSIEEIPTFLEEHWQTLFTDSEYQFPADDTDPPALATIPVQPPPPPASPLDTFDSASSPYITGLPDLFEPRSPPSTSNIPSVPTSQSSLERERVPVAPMQATPPLNSTTDSSNQREPELPSQQQREQQAPLPRPTPRNKPNVRSQPPLPRERPIEDLPSTHQFSPNLRRSTRSTKGVSAPILDPDPSQKSYSSKVEYSSHLSELDQSINPDFNDVENLHSFPKDTPFLTAEELVLTPKHESYKRFSTQPDTDDGGIAGFYDLHFSYLGYKLEDKPNFVFMDSRAPADVIEFLKAASSDPDILTWDEAMKHPEEAEQWRKAALKEIRALEHKRTWLEAPESNATVRVIPGTWVFRRKRLPDGTITKFKARWVLRGDLQDLDMDTRADVVAWSSVRIFMVLSLKLGWVMKSIDFTNAFLHAPLPKELPMFAHLPRGFYSNMRSITGERTVLNLQKSCYGTTVAPRLWFEHVMKAFKELGFESSPYDKCFLIRKDMMIVVYVDDCGISCDKPEKIDELVQQLRDKGFDLEIEGDFETFLGVEIEKLDDGRFHLKQTGLIAKVLEAAGLSDCNDNHVPAGPTPLGKDETGEDWPQHPWKYSSIIGMLIYLCTNTRPDISYAVSCAARFNAKPKACHATAVKTILRYLKKTSDKGLIIEFDGTLDLEAYCDADFAGLHKSEDSFDPASAKSRGGYIIFFGGVPLLWKSSLLSCITLSTLEAEYMQLSRTMTVLLGIKNTLEDLLPPLGLQTSNRSITSTVFEDNAGALLLATEQRITPRTRQLLAKWHHFWSWIRKPSDGPPRDANSTWDDGKITAKKISTELQRADMFTKGLTRVLFERNRKMICGW</sequence>
<feature type="region of interest" description="Disordered" evidence="1">
    <location>
        <begin position="1438"/>
        <end position="1613"/>
    </location>
</feature>
<dbReference type="InterPro" id="IPR043502">
    <property type="entry name" value="DNA/RNA_pol_sf"/>
</dbReference>
<dbReference type="Pfam" id="PF07727">
    <property type="entry name" value="RVT_2"/>
    <property type="match status" value="1"/>
</dbReference>
<feature type="region of interest" description="Disordered" evidence="1">
    <location>
        <begin position="815"/>
        <end position="841"/>
    </location>
</feature>
<organism evidence="4 5">
    <name type="scientific">Cylindrotheca closterium</name>
    <dbReference type="NCBI Taxonomy" id="2856"/>
    <lineage>
        <taxon>Eukaryota</taxon>
        <taxon>Sar</taxon>
        <taxon>Stramenopiles</taxon>
        <taxon>Ochrophyta</taxon>
        <taxon>Bacillariophyta</taxon>
        <taxon>Bacillariophyceae</taxon>
        <taxon>Bacillariophycidae</taxon>
        <taxon>Bacillariales</taxon>
        <taxon>Bacillariaceae</taxon>
        <taxon>Cylindrotheca</taxon>
    </lineage>
</organism>
<feature type="region of interest" description="Disordered" evidence="1">
    <location>
        <begin position="735"/>
        <end position="758"/>
    </location>
</feature>
<reference evidence="4" key="1">
    <citation type="submission" date="2023-08" db="EMBL/GenBank/DDBJ databases">
        <authorList>
            <person name="Audoor S."/>
            <person name="Bilcke G."/>
        </authorList>
    </citation>
    <scope>NUCLEOTIDE SEQUENCE</scope>
</reference>
<dbReference type="PROSITE" id="PS50994">
    <property type="entry name" value="INTEGRASE"/>
    <property type="match status" value="1"/>
</dbReference>
<dbReference type="Proteomes" id="UP001295423">
    <property type="component" value="Unassembled WGS sequence"/>
</dbReference>
<dbReference type="InterPro" id="IPR012337">
    <property type="entry name" value="RNaseH-like_sf"/>
</dbReference>
<name>A0AAD2G4Q7_9STRA</name>
<dbReference type="PANTHER" id="PTHR11439">
    <property type="entry name" value="GAG-POL-RELATED RETROTRANSPOSON"/>
    <property type="match status" value="1"/>
</dbReference>
<feature type="region of interest" description="Disordered" evidence="1">
    <location>
        <begin position="38"/>
        <end position="68"/>
    </location>
</feature>
<feature type="compositionally biased region" description="Low complexity" evidence="1">
    <location>
        <begin position="821"/>
        <end position="840"/>
    </location>
</feature>
<feature type="transmembrane region" description="Helical" evidence="2">
    <location>
        <begin position="522"/>
        <end position="550"/>
    </location>
</feature>
<dbReference type="GO" id="GO:0003676">
    <property type="term" value="F:nucleic acid binding"/>
    <property type="evidence" value="ECO:0007669"/>
    <property type="project" value="InterPro"/>
</dbReference>
<feature type="compositionally biased region" description="Polar residues" evidence="1">
    <location>
        <begin position="1574"/>
        <end position="1591"/>
    </location>
</feature>
<dbReference type="PANTHER" id="PTHR11439:SF467">
    <property type="entry name" value="INTEGRASE CATALYTIC DOMAIN-CONTAINING PROTEIN"/>
    <property type="match status" value="1"/>
</dbReference>
<evidence type="ECO:0000313" key="5">
    <source>
        <dbReference type="Proteomes" id="UP001295423"/>
    </source>
</evidence>
<feature type="transmembrane region" description="Helical" evidence="2">
    <location>
        <begin position="571"/>
        <end position="591"/>
    </location>
</feature>
<evidence type="ECO:0000256" key="2">
    <source>
        <dbReference type="SAM" id="Phobius"/>
    </source>
</evidence>
<feature type="compositionally biased region" description="Polar residues" evidence="1">
    <location>
        <begin position="1489"/>
        <end position="1503"/>
    </location>
</feature>
<dbReference type="EMBL" id="CAKOGP040002095">
    <property type="protein sequence ID" value="CAJ1962173.1"/>
    <property type="molecule type" value="Genomic_DNA"/>
</dbReference>
<dbReference type="InterPro" id="IPR036397">
    <property type="entry name" value="RNaseH_sf"/>
</dbReference>
<keyword evidence="5" id="KW-1185">Reference proteome</keyword>
<dbReference type="Gene3D" id="3.30.420.10">
    <property type="entry name" value="Ribonuclease H-like superfamily/Ribonuclease H"/>
    <property type="match status" value="1"/>
</dbReference>
<feature type="compositionally biased region" description="Polar residues" evidence="1">
    <location>
        <begin position="1518"/>
        <end position="1527"/>
    </location>
</feature>
<feature type="compositionally biased region" description="Basic and acidic residues" evidence="1">
    <location>
        <begin position="735"/>
        <end position="754"/>
    </location>
</feature>